<reference evidence="7 8" key="1">
    <citation type="journal article" date="2017" name="BMC Genomics">
        <title>Comparative genomic and phylogenomic analyses of the Bifidobacteriaceae family.</title>
        <authorList>
            <person name="Lugli G.A."/>
            <person name="Milani C."/>
            <person name="Turroni F."/>
            <person name="Duranti S."/>
            <person name="Mancabelli L."/>
            <person name="Mangifesta M."/>
            <person name="Ferrario C."/>
            <person name="Modesto M."/>
            <person name="Mattarelli P."/>
            <person name="Jiri K."/>
            <person name="van Sinderen D."/>
            <person name="Ventura M."/>
        </authorList>
    </citation>
    <scope>NUCLEOTIDE SEQUENCE [LARGE SCALE GENOMIC DNA]</scope>
    <source>
        <strain evidence="7 8">DSM 24744</strain>
    </source>
</reference>
<evidence type="ECO:0000256" key="4">
    <source>
        <dbReference type="SAM" id="MobiDB-lite"/>
    </source>
</evidence>
<dbReference type="Gene3D" id="3.40.190.10">
    <property type="entry name" value="Periplasmic binding protein-like II"/>
    <property type="match status" value="1"/>
</dbReference>
<dbReference type="Proteomes" id="UP000216454">
    <property type="component" value="Unassembled WGS sequence"/>
</dbReference>
<comment type="similarity">
    <text evidence="1">Belongs to the bacterial solute-binding protein 5 family.</text>
</comment>
<keyword evidence="5" id="KW-1133">Transmembrane helix</keyword>
<feature type="compositionally biased region" description="Polar residues" evidence="4">
    <location>
        <begin position="127"/>
        <end position="136"/>
    </location>
</feature>
<dbReference type="InterPro" id="IPR000914">
    <property type="entry name" value="SBP_5_dom"/>
</dbReference>
<dbReference type="AlphaFoldDB" id="A0A261EWT1"/>
<feature type="transmembrane region" description="Helical" evidence="5">
    <location>
        <begin position="152"/>
        <end position="173"/>
    </location>
</feature>
<keyword evidence="2" id="KW-0813">Transport</keyword>
<comment type="caution">
    <text evidence="7">The sequence shown here is derived from an EMBL/GenBank/DDBJ whole genome shotgun (WGS) entry which is preliminary data.</text>
</comment>
<protein>
    <submittedName>
        <fullName evidence="7">ABC superfamily ATP binding cassette transporter solute-binding protein</fullName>
    </submittedName>
</protein>
<dbReference type="InterPro" id="IPR039424">
    <property type="entry name" value="SBP_5"/>
</dbReference>
<dbReference type="PANTHER" id="PTHR30290">
    <property type="entry name" value="PERIPLASMIC BINDING COMPONENT OF ABC TRANSPORTER"/>
    <property type="match status" value="1"/>
</dbReference>
<evidence type="ECO:0000256" key="1">
    <source>
        <dbReference type="ARBA" id="ARBA00005695"/>
    </source>
</evidence>
<dbReference type="EMBL" id="MWWQ01000008">
    <property type="protein sequence ID" value="OZG51318.1"/>
    <property type="molecule type" value="Genomic_DNA"/>
</dbReference>
<dbReference type="Gene3D" id="3.10.105.10">
    <property type="entry name" value="Dipeptide-binding Protein, Domain 3"/>
    <property type="match status" value="1"/>
</dbReference>
<evidence type="ECO:0000256" key="2">
    <source>
        <dbReference type="ARBA" id="ARBA00022448"/>
    </source>
</evidence>
<dbReference type="SUPFAM" id="SSF53850">
    <property type="entry name" value="Periplasmic binding protein-like II"/>
    <property type="match status" value="1"/>
</dbReference>
<sequence>MRALSARRHLPQRWNLLTIEPDNPAGNAPRHSRAFHGPPHGHGRSRTARTVRDMTIPPHATHGDEPQDWHAPQQSLARTDVQEPASQESTAQGLRETKPAEYPADESVTQESATFPADQAPAPESIAQDSSAQDSHGTGGHGNARAAAARSWVVFIACLVVFGFVAWLAWGAVVTHDNPLVRQATGKSTASVTIAVGTVPSSLDVHDAANASAAQYLVGNVYETITGRNESNNATAGLARSWDESDDGLTFTFHLNTGMHFANGDALDASDVVWSLQQTVSNNYAGASELSTLASVSNTDESTVVMTLSTPDQTLPWKLSGVAGIVWDEENPGDSTTPGVGSGPYALGTLDAGTALTLTRNDAYWRPHHTEVPATVKLAAYTDASQACADLQSGAIDAILPLAGFRASSVEGIDGIRTTTMQSTQKTAIAFHSGGATFFADSDVRASARTALDENAIVSAAGVEGTRLNGPIAPLDPGYEELDDTWGYDPQAAMTNYRFTGRYALNLVYRQSDEALANTIINAFTAASWRVTGVELDDAAYEERVINQQDYDLTIVHFNGSRDLASIEDPTNFVGYTNATTDDLWKQVQAATTDTDYSNAAAALARQINNDCAYDWLYVSTPSAAARTSLSGMPTLYSAGRMDLGSLHVE</sequence>
<dbReference type="Pfam" id="PF00496">
    <property type="entry name" value="SBP_bac_5"/>
    <property type="match status" value="1"/>
</dbReference>
<evidence type="ECO:0000256" key="3">
    <source>
        <dbReference type="ARBA" id="ARBA00022729"/>
    </source>
</evidence>
<accession>A0A261EWT1</accession>
<dbReference type="PANTHER" id="PTHR30290:SF9">
    <property type="entry name" value="OLIGOPEPTIDE-BINDING PROTEIN APPA"/>
    <property type="match status" value="1"/>
</dbReference>
<dbReference type="GO" id="GO:0015833">
    <property type="term" value="P:peptide transport"/>
    <property type="evidence" value="ECO:0007669"/>
    <property type="project" value="TreeGrafter"/>
</dbReference>
<gene>
    <name evidence="7" type="ORF">PSSU_0941</name>
</gene>
<dbReference type="GO" id="GO:1904680">
    <property type="term" value="F:peptide transmembrane transporter activity"/>
    <property type="evidence" value="ECO:0007669"/>
    <property type="project" value="TreeGrafter"/>
</dbReference>
<keyword evidence="3" id="KW-0732">Signal</keyword>
<feature type="region of interest" description="Disordered" evidence="4">
    <location>
        <begin position="18"/>
        <end position="143"/>
    </location>
</feature>
<keyword evidence="5" id="KW-0812">Transmembrane</keyword>
<organism evidence="7 8">
    <name type="scientific">Pseudoscardovia suis</name>
    <dbReference type="NCBI Taxonomy" id="987063"/>
    <lineage>
        <taxon>Bacteria</taxon>
        <taxon>Bacillati</taxon>
        <taxon>Actinomycetota</taxon>
        <taxon>Actinomycetes</taxon>
        <taxon>Bifidobacteriales</taxon>
        <taxon>Bifidobacteriaceae</taxon>
        <taxon>Pseudoscardovia</taxon>
    </lineage>
</organism>
<proteinExistence type="inferred from homology"/>
<feature type="domain" description="Solute-binding protein family 5" evidence="6">
    <location>
        <begin position="236"/>
        <end position="495"/>
    </location>
</feature>
<keyword evidence="8" id="KW-1185">Reference proteome</keyword>
<evidence type="ECO:0000259" key="6">
    <source>
        <dbReference type="Pfam" id="PF00496"/>
    </source>
</evidence>
<keyword evidence="5" id="KW-0472">Membrane</keyword>
<evidence type="ECO:0000313" key="7">
    <source>
        <dbReference type="EMBL" id="OZG51318.1"/>
    </source>
</evidence>
<evidence type="ECO:0000256" key="5">
    <source>
        <dbReference type="SAM" id="Phobius"/>
    </source>
</evidence>
<feature type="compositionally biased region" description="Basic residues" evidence="4">
    <location>
        <begin position="30"/>
        <end position="49"/>
    </location>
</feature>
<evidence type="ECO:0000313" key="8">
    <source>
        <dbReference type="Proteomes" id="UP000216454"/>
    </source>
</evidence>
<name>A0A261EWT1_9BIFI</name>